<dbReference type="CDD" id="cd00433">
    <property type="entry name" value="Peptidase_M17"/>
    <property type="match status" value="1"/>
</dbReference>
<feature type="binding site" evidence="8">
    <location>
        <position position="347"/>
    </location>
    <ligand>
        <name>Mn(2+)</name>
        <dbReference type="ChEBI" id="CHEBI:29035"/>
        <label>2</label>
    </ligand>
</feature>
<feature type="binding site" evidence="8">
    <location>
        <position position="268"/>
    </location>
    <ligand>
        <name>Mn(2+)</name>
        <dbReference type="ChEBI" id="CHEBI:29035"/>
        <label>1</label>
    </ligand>
</feature>
<feature type="active site" evidence="8">
    <location>
        <position position="349"/>
    </location>
</feature>
<dbReference type="EC" id="3.4.11.1" evidence="8"/>
<dbReference type="PROSITE" id="PS00631">
    <property type="entry name" value="CYTOSOL_AP"/>
    <property type="match status" value="1"/>
</dbReference>
<dbReference type="PANTHER" id="PTHR11963:SF23">
    <property type="entry name" value="CYTOSOL AMINOPEPTIDASE"/>
    <property type="match status" value="1"/>
</dbReference>
<dbReference type="Gene3D" id="3.40.220.10">
    <property type="entry name" value="Leucine Aminopeptidase, subunit E, domain 1"/>
    <property type="match status" value="1"/>
</dbReference>
<dbReference type="EMBL" id="VYXP01000006">
    <property type="protein sequence ID" value="KAA9130789.1"/>
    <property type="molecule type" value="Genomic_DNA"/>
</dbReference>
<protein>
    <recommendedName>
        <fullName evidence="8">Probable cytosol aminopeptidase</fullName>
        <ecNumber evidence="8">3.4.11.1</ecNumber>
    </recommendedName>
    <alternativeName>
        <fullName evidence="8">Leucine aminopeptidase</fullName>
        <shortName evidence="8">LAP</shortName>
        <ecNumber evidence="8">3.4.11.10</ecNumber>
    </alternativeName>
    <alternativeName>
        <fullName evidence="8">Leucyl aminopeptidase</fullName>
    </alternativeName>
</protein>
<dbReference type="AlphaFoldDB" id="A0A5N0TBR9"/>
<keyword evidence="11" id="KW-1185">Reference proteome</keyword>
<dbReference type="Pfam" id="PF00883">
    <property type="entry name" value="Peptidase_M17"/>
    <property type="match status" value="1"/>
</dbReference>
<evidence type="ECO:0000313" key="11">
    <source>
        <dbReference type="Proteomes" id="UP000325372"/>
    </source>
</evidence>
<accession>A0A5N0TBR9</accession>
<organism evidence="10 11">
    <name type="scientific">Marinihelvus fidelis</name>
    <dbReference type="NCBI Taxonomy" id="2613842"/>
    <lineage>
        <taxon>Bacteria</taxon>
        <taxon>Pseudomonadati</taxon>
        <taxon>Pseudomonadota</taxon>
        <taxon>Gammaproteobacteria</taxon>
        <taxon>Chromatiales</taxon>
        <taxon>Wenzhouxiangellaceae</taxon>
        <taxon>Marinihelvus</taxon>
    </lineage>
</organism>
<dbReference type="GO" id="GO:0005737">
    <property type="term" value="C:cytoplasm"/>
    <property type="evidence" value="ECO:0007669"/>
    <property type="project" value="UniProtKB-SubCell"/>
</dbReference>
<dbReference type="GO" id="GO:0006508">
    <property type="term" value="P:proteolysis"/>
    <property type="evidence" value="ECO:0007669"/>
    <property type="project" value="UniProtKB-KW"/>
</dbReference>
<evidence type="ECO:0000256" key="8">
    <source>
        <dbReference type="HAMAP-Rule" id="MF_00181"/>
    </source>
</evidence>
<dbReference type="InterPro" id="IPR011356">
    <property type="entry name" value="Leucine_aapep/pepB"/>
</dbReference>
<evidence type="ECO:0000256" key="7">
    <source>
        <dbReference type="ARBA" id="ARBA00023211"/>
    </source>
</evidence>
<evidence type="ECO:0000313" key="10">
    <source>
        <dbReference type="EMBL" id="KAA9130789.1"/>
    </source>
</evidence>
<dbReference type="Pfam" id="PF02789">
    <property type="entry name" value="Peptidase_M17_N"/>
    <property type="match status" value="1"/>
</dbReference>
<keyword evidence="6 8" id="KW-0378">Hydrolase</keyword>
<evidence type="ECO:0000259" key="9">
    <source>
        <dbReference type="PROSITE" id="PS00631"/>
    </source>
</evidence>
<evidence type="ECO:0000256" key="4">
    <source>
        <dbReference type="ARBA" id="ARBA00022438"/>
    </source>
</evidence>
<dbReference type="Gene3D" id="3.40.630.10">
    <property type="entry name" value="Zn peptidases"/>
    <property type="match status" value="1"/>
</dbReference>
<gene>
    <name evidence="8" type="primary">pepA</name>
    <name evidence="10" type="ORF">F3N42_10470</name>
</gene>
<evidence type="ECO:0000256" key="2">
    <source>
        <dbReference type="ARBA" id="ARBA00000967"/>
    </source>
</evidence>
<dbReference type="PANTHER" id="PTHR11963">
    <property type="entry name" value="LEUCINE AMINOPEPTIDASE-RELATED"/>
    <property type="match status" value="1"/>
</dbReference>
<feature type="active site" evidence="8">
    <location>
        <position position="275"/>
    </location>
</feature>
<dbReference type="HAMAP" id="MF_00181">
    <property type="entry name" value="Cytosol_peptidase_M17"/>
    <property type="match status" value="1"/>
</dbReference>
<comment type="cofactor">
    <cofactor evidence="8">
        <name>Mn(2+)</name>
        <dbReference type="ChEBI" id="CHEBI:29035"/>
    </cofactor>
    <text evidence="8">Binds 2 manganese ions per subunit.</text>
</comment>
<feature type="binding site" evidence="8">
    <location>
        <position position="263"/>
    </location>
    <ligand>
        <name>Mn(2+)</name>
        <dbReference type="ChEBI" id="CHEBI:29035"/>
        <label>2</label>
    </ligand>
</feature>
<name>A0A5N0TBR9_9GAMM</name>
<evidence type="ECO:0000256" key="3">
    <source>
        <dbReference type="ARBA" id="ARBA00009528"/>
    </source>
</evidence>
<dbReference type="SUPFAM" id="SSF53187">
    <property type="entry name" value="Zn-dependent exopeptidases"/>
    <property type="match status" value="1"/>
</dbReference>
<keyword evidence="7 8" id="KW-0464">Manganese</keyword>
<sequence length="491" mass="52072">MDMELKHQSPVEVSTECLVIGVFEGDTLEGPAQQVDSASGEMISRLLKSGDIKTDNGATTLLHDVPGIKASRVLVVGCGDGDKRNPIRFQAACRAAGVFLRDHAVTEAHVCLHELPIGALDTDWRLRHAALAIDLGNYRYVATKAPGKSAPKPLASTSFSGDDDLADALDQARGLAVGFRAARELGNLPPNICTPAYLARYATGIAERHDHCSIEVLKRKEMAELGMGALLAVGQGSANPPRLVVLRYNGAADDQAPYVLVGKGVTFDTGGISLKPRQGMEEMKYDMCGAAAVIGTFEAVAAMGLPVNLVTIVAAVENMPDGKSYRPGDVITSMAGKTIEILNTDAEGRLALCDALTYGERFEPAAIIDVATLTGACVVALGHHATAVMTRDDSLADELIEAGQYAADRGWRLPLWEDYDSQLKTPFADMKNVGGMPAGAITAGCFLGRFMRDQRWAHLDIAGAAWEGNGRDGASGRPVGLLTQYLIDRAG</sequence>
<dbReference type="EC" id="3.4.11.10" evidence="8"/>
<feature type="binding site" evidence="8">
    <location>
        <position position="347"/>
    </location>
    <ligand>
        <name>Mn(2+)</name>
        <dbReference type="ChEBI" id="CHEBI:29035"/>
        <label>1</label>
    </ligand>
</feature>
<dbReference type="PRINTS" id="PR00481">
    <property type="entry name" value="LAMNOPPTDASE"/>
</dbReference>
<feature type="domain" description="Cytosol aminopeptidase" evidence="9">
    <location>
        <begin position="343"/>
        <end position="350"/>
    </location>
</feature>
<comment type="catalytic activity">
    <reaction evidence="1 8">
        <text>Release of an N-terminal amino acid, Xaa-|-Yaa-, in which Xaa is preferably Leu, but may be other amino acids including Pro although not Arg or Lys, and Yaa may be Pro. Amino acid amides and methyl esters are also readily hydrolyzed, but rates on arylamides are exceedingly low.</text>
        <dbReference type="EC" id="3.4.11.1"/>
    </reaction>
</comment>
<evidence type="ECO:0000256" key="6">
    <source>
        <dbReference type="ARBA" id="ARBA00022801"/>
    </source>
</evidence>
<dbReference type="GO" id="GO:0030145">
    <property type="term" value="F:manganese ion binding"/>
    <property type="evidence" value="ECO:0007669"/>
    <property type="project" value="UniProtKB-UniRule"/>
</dbReference>
<keyword evidence="8" id="KW-0479">Metal-binding</keyword>
<dbReference type="Proteomes" id="UP000325372">
    <property type="component" value="Unassembled WGS sequence"/>
</dbReference>
<comment type="subcellular location">
    <subcellularLocation>
        <location evidence="8">Cytoplasm</location>
    </subcellularLocation>
</comment>
<comment type="catalytic activity">
    <reaction evidence="2 8">
        <text>Release of an N-terminal amino acid, preferentially leucine, but not glutamic or aspartic acids.</text>
        <dbReference type="EC" id="3.4.11.10"/>
    </reaction>
</comment>
<keyword evidence="8" id="KW-0963">Cytoplasm</keyword>
<feature type="binding site" evidence="8">
    <location>
        <position position="286"/>
    </location>
    <ligand>
        <name>Mn(2+)</name>
        <dbReference type="ChEBI" id="CHEBI:29035"/>
        <label>2</label>
    </ligand>
</feature>
<proteinExistence type="inferred from homology"/>
<comment type="similarity">
    <text evidence="3 8">Belongs to the peptidase M17 family.</text>
</comment>
<dbReference type="InterPro" id="IPR023042">
    <property type="entry name" value="Peptidase_M17_leu_NH2_pept"/>
</dbReference>
<keyword evidence="5 8" id="KW-0645">Protease</keyword>
<evidence type="ECO:0000256" key="1">
    <source>
        <dbReference type="ARBA" id="ARBA00000135"/>
    </source>
</evidence>
<dbReference type="InterPro" id="IPR000819">
    <property type="entry name" value="Peptidase_M17_C"/>
</dbReference>
<comment type="caution">
    <text evidence="10">The sequence shown here is derived from an EMBL/GenBank/DDBJ whole genome shotgun (WGS) entry which is preliminary data.</text>
</comment>
<comment type="function">
    <text evidence="8">Presumably involved in the processing and regular turnover of intracellular proteins. Catalyzes the removal of unsubstituted N-terminal amino acids from various peptides.</text>
</comment>
<keyword evidence="4 8" id="KW-0031">Aminopeptidase</keyword>
<dbReference type="InterPro" id="IPR008283">
    <property type="entry name" value="Peptidase_M17_N"/>
</dbReference>
<reference evidence="10 11" key="1">
    <citation type="submission" date="2019-09" db="EMBL/GenBank/DDBJ databases">
        <title>Wenzhouxiangella sp. Genome sequencing and assembly.</title>
        <authorList>
            <person name="Zhang R."/>
        </authorList>
    </citation>
    <scope>NUCLEOTIDE SEQUENCE [LARGE SCALE GENOMIC DNA]</scope>
    <source>
        <strain evidence="10 11">W260</strain>
    </source>
</reference>
<dbReference type="GO" id="GO:0070006">
    <property type="term" value="F:metalloaminopeptidase activity"/>
    <property type="evidence" value="ECO:0007669"/>
    <property type="project" value="InterPro"/>
</dbReference>
<dbReference type="SUPFAM" id="SSF52949">
    <property type="entry name" value="Macro domain-like"/>
    <property type="match status" value="1"/>
</dbReference>
<evidence type="ECO:0000256" key="5">
    <source>
        <dbReference type="ARBA" id="ARBA00022670"/>
    </source>
</evidence>
<dbReference type="RefSeq" id="WP_150864427.1">
    <property type="nucleotide sequence ID" value="NZ_VYXP01000006.1"/>
</dbReference>
<dbReference type="NCBIfam" id="NF002073">
    <property type="entry name" value="PRK00913.1-2"/>
    <property type="match status" value="1"/>
</dbReference>
<dbReference type="InterPro" id="IPR043472">
    <property type="entry name" value="Macro_dom-like"/>
</dbReference>
<feature type="binding site" evidence="8">
    <location>
        <position position="345"/>
    </location>
    <ligand>
        <name>Mn(2+)</name>
        <dbReference type="ChEBI" id="CHEBI:29035"/>
        <label>1</label>
    </ligand>
</feature>
<dbReference type="NCBIfam" id="NF002074">
    <property type="entry name" value="PRK00913.1-4"/>
    <property type="match status" value="1"/>
</dbReference>
<feature type="binding site" evidence="8">
    <location>
        <position position="268"/>
    </location>
    <ligand>
        <name>Mn(2+)</name>
        <dbReference type="ChEBI" id="CHEBI:29035"/>
        <label>2</label>
    </ligand>
</feature>